<dbReference type="InterPro" id="IPR040275">
    <property type="entry name" value="At5g39450-like"/>
</dbReference>
<organism evidence="2 3">
    <name type="scientific">Vanilla planifolia</name>
    <name type="common">Vanilla</name>
    <dbReference type="NCBI Taxonomy" id="51239"/>
    <lineage>
        <taxon>Eukaryota</taxon>
        <taxon>Viridiplantae</taxon>
        <taxon>Streptophyta</taxon>
        <taxon>Embryophyta</taxon>
        <taxon>Tracheophyta</taxon>
        <taxon>Spermatophyta</taxon>
        <taxon>Magnoliopsida</taxon>
        <taxon>Liliopsida</taxon>
        <taxon>Asparagales</taxon>
        <taxon>Orchidaceae</taxon>
        <taxon>Vanilloideae</taxon>
        <taxon>Vanilleae</taxon>
        <taxon>Vanilla</taxon>
    </lineage>
</organism>
<dbReference type="EMBL" id="JADCNM010000003">
    <property type="protein sequence ID" value="KAG0489758.1"/>
    <property type="molecule type" value="Genomic_DNA"/>
</dbReference>
<gene>
    <name evidence="2" type="ORF">HPP92_006621</name>
</gene>
<dbReference type="OrthoDB" id="441172at2759"/>
<dbReference type="InterPro" id="IPR036047">
    <property type="entry name" value="F-box-like_dom_sf"/>
</dbReference>
<feature type="domain" description="F-box" evidence="1">
    <location>
        <begin position="31"/>
        <end position="78"/>
    </location>
</feature>
<evidence type="ECO:0000313" key="2">
    <source>
        <dbReference type="EMBL" id="KAG0489758.1"/>
    </source>
</evidence>
<proteinExistence type="predicted"/>
<name>A0A835V9U5_VANPL</name>
<dbReference type="SMART" id="SM00256">
    <property type="entry name" value="FBOX"/>
    <property type="match status" value="1"/>
</dbReference>
<sequence length="730" mass="81112">MPSSYSSSPFNKSHHTSACSGGEYDVNPCGSVLFLSLPEDVLAQISSHLLPRDLCSLSISCRSLRFAVSSSEKSWLVQCLRAGLSARLLPRWRAAVISYRALCRFMTVASPLLGLWVHQYPELGNVVFVLWGFLSVIGCRVIPQEFGPLGLAAGPILWAPVFEILANSDGSPEFFFLHGREVDDSLYPGIVRSIHRDCNVLLLEVDTCCFLPRSFAASHNNQSKRCLHRSDTTVSTSLPPPKFSKLAFGDRRRLLDLVAGRVRLKVPRDLLTAPLFPPSPSSPSFDGHQTLMEKRRLNLIRMHKLSSSRVDCRRAELHLELSDSHHKSSIADEISPALPTENSNGKVKNLLSVAGHLRDGIRHFIGKSRVPSLASSNCKSASSTTFKESKHAQLHEFLRTGDTIELSLCASKMKLTAYRAWPNMQDNRFALYKLPLHPPADEQEYSGLWGGTFGWPPGRSSEDKPSKALFLLLISYEEIDGHPSLIATKILEGTHNVLHPNGSSMFVVRLDEPSSDPFPWESYGNSSPVEVRRSYMGEGIANGYGFRYPGSKPGSLFEIQNGNLAFVWKEPMSVLTLQRLDLEDLLKKGKRVPPLPRIANFSFLAKSYSNVFTEFHSSSSSSSTPSLPLSSLSVTFGDGDNNGWLYGAYWATAGRPFIAQSQVYISITRQNCGIARSPLMSCPHRTVHQSHHAMRTVDPVPHRLRNLPITLPSVPRCSLTARYTFLRRFL</sequence>
<dbReference type="Proteomes" id="UP000639772">
    <property type="component" value="Chromosome 3"/>
</dbReference>
<dbReference type="PANTHER" id="PTHR31370">
    <property type="entry name" value="F-BOX PROTEIN FAMILY-LIKE"/>
    <property type="match status" value="1"/>
</dbReference>
<dbReference type="PANTHER" id="PTHR31370:SF2">
    <property type="entry name" value="OS08G0105100 PROTEIN"/>
    <property type="match status" value="1"/>
</dbReference>
<reference evidence="2 3" key="1">
    <citation type="journal article" date="2020" name="Nat. Food">
        <title>A phased Vanilla planifolia genome enables genetic improvement of flavour and production.</title>
        <authorList>
            <person name="Hasing T."/>
            <person name="Tang H."/>
            <person name="Brym M."/>
            <person name="Khazi F."/>
            <person name="Huang T."/>
            <person name="Chambers A.H."/>
        </authorList>
    </citation>
    <scope>NUCLEOTIDE SEQUENCE [LARGE SCALE GENOMIC DNA]</scope>
    <source>
        <tissue evidence="2">Leaf</tissue>
    </source>
</reference>
<protein>
    <recommendedName>
        <fullName evidence="1">F-box domain-containing protein</fullName>
    </recommendedName>
</protein>
<dbReference type="SUPFAM" id="SSF81383">
    <property type="entry name" value="F-box domain"/>
    <property type="match status" value="1"/>
</dbReference>
<dbReference type="PROSITE" id="PS50181">
    <property type="entry name" value="FBOX"/>
    <property type="match status" value="1"/>
</dbReference>
<accession>A0A835V9U5</accession>
<dbReference type="Pfam" id="PF12937">
    <property type="entry name" value="F-box-like"/>
    <property type="match status" value="1"/>
</dbReference>
<comment type="caution">
    <text evidence="2">The sequence shown here is derived from an EMBL/GenBank/DDBJ whole genome shotgun (WGS) entry which is preliminary data.</text>
</comment>
<evidence type="ECO:0000259" key="1">
    <source>
        <dbReference type="PROSITE" id="PS50181"/>
    </source>
</evidence>
<dbReference type="InterPro" id="IPR001810">
    <property type="entry name" value="F-box_dom"/>
</dbReference>
<dbReference type="AlphaFoldDB" id="A0A835V9U5"/>
<evidence type="ECO:0000313" key="3">
    <source>
        <dbReference type="Proteomes" id="UP000639772"/>
    </source>
</evidence>